<dbReference type="GO" id="GO:0016832">
    <property type="term" value="F:aldehyde-lyase activity"/>
    <property type="evidence" value="ECO:0007669"/>
    <property type="project" value="UniProtKB-ARBA"/>
</dbReference>
<keyword evidence="2" id="KW-0456">Lyase</keyword>
<dbReference type="Proteomes" id="UP000490535">
    <property type="component" value="Unassembled WGS sequence"/>
</dbReference>
<dbReference type="InterPro" id="IPR040442">
    <property type="entry name" value="Pyrv_kinase-like_dom_sf"/>
</dbReference>
<comment type="caution">
    <text evidence="4">The sequence shown here is derived from an EMBL/GenBank/DDBJ whole genome shotgun (WGS) entry which is preliminary data.</text>
</comment>
<dbReference type="EMBL" id="WNDP01000162">
    <property type="protein sequence ID" value="KAF1018768.1"/>
    <property type="molecule type" value="Genomic_DNA"/>
</dbReference>
<dbReference type="PANTHER" id="PTHR30502:SF5">
    <property type="entry name" value="2-KETO-3-DEOXY-L-RHAMNONATE ALDOLASE"/>
    <property type="match status" value="1"/>
</dbReference>
<organism evidence="4 5">
    <name type="scientific">Acinetobacter bereziniae</name>
    <name type="common">Acinetobacter genomosp. 10</name>
    <dbReference type="NCBI Taxonomy" id="106648"/>
    <lineage>
        <taxon>Bacteria</taxon>
        <taxon>Pseudomonadati</taxon>
        <taxon>Pseudomonadota</taxon>
        <taxon>Gammaproteobacteria</taxon>
        <taxon>Moraxellales</taxon>
        <taxon>Moraxellaceae</taxon>
        <taxon>Acinetobacter</taxon>
    </lineage>
</organism>
<dbReference type="InterPro" id="IPR050251">
    <property type="entry name" value="HpcH-HpaI_aldolase"/>
</dbReference>
<evidence type="ECO:0000256" key="1">
    <source>
        <dbReference type="ARBA" id="ARBA00022723"/>
    </source>
</evidence>
<reference evidence="5" key="1">
    <citation type="journal article" date="2020" name="MBio">
        <title>Horizontal gene transfer to a defensive symbiont with a reduced genome amongst a multipartite beetle microbiome.</title>
        <authorList>
            <person name="Waterworth S.C."/>
            <person name="Florez L.V."/>
            <person name="Rees E.R."/>
            <person name="Hertweck C."/>
            <person name="Kaltenpoth M."/>
            <person name="Kwan J.C."/>
        </authorList>
    </citation>
    <scope>NUCLEOTIDE SEQUENCE [LARGE SCALE GENOMIC DNA]</scope>
</reference>
<sequence length="265" mass="28759">MNLPNNFKKNIAAKQTQYGMWLSTASPYVAEIAATSEYDWYLIDGEHAPNTIQSLHGQLQAMAPYKGHPVVRVVEGTKANIKQALDIGAQTLLIPMVDTAEQAQEVVDATRYAPQGTRGVGAGVARAARWGRVENYMAKANEDICILIQVESKIAVENLNEILKVEGIDGVFIGPADLSASLGYPDQAEHENVQAVIKKSIDKILASGKAVGFLAPDPAVAKRAIEWGVTFIAVGVDTMLYTQALDDRLNLFKQSNTNLEVKSSY</sequence>
<protein>
    <submittedName>
        <fullName evidence="4">2-keto-3-deoxy-L-rhamnonate aldolase</fullName>
    </submittedName>
</protein>
<evidence type="ECO:0000313" key="5">
    <source>
        <dbReference type="Proteomes" id="UP000490535"/>
    </source>
</evidence>
<proteinExistence type="predicted"/>
<dbReference type="Gene3D" id="3.20.20.60">
    <property type="entry name" value="Phosphoenolpyruvate-binding domains"/>
    <property type="match status" value="1"/>
</dbReference>
<dbReference type="InterPro" id="IPR015813">
    <property type="entry name" value="Pyrv/PenolPyrv_kinase-like_dom"/>
</dbReference>
<dbReference type="Pfam" id="PF03328">
    <property type="entry name" value="HpcH_HpaI"/>
    <property type="match status" value="1"/>
</dbReference>
<feature type="domain" description="HpcH/HpaI aldolase/citrate lyase" evidence="3">
    <location>
        <begin position="17"/>
        <end position="243"/>
    </location>
</feature>
<keyword evidence="1" id="KW-0479">Metal-binding</keyword>
<evidence type="ECO:0000313" key="4">
    <source>
        <dbReference type="EMBL" id="KAF1018768.1"/>
    </source>
</evidence>
<dbReference type="SUPFAM" id="SSF51621">
    <property type="entry name" value="Phosphoenolpyruvate/pyruvate domain"/>
    <property type="match status" value="1"/>
</dbReference>
<dbReference type="PANTHER" id="PTHR30502">
    <property type="entry name" value="2-KETO-3-DEOXY-L-RHAMNONATE ALDOLASE"/>
    <property type="match status" value="1"/>
</dbReference>
<dbReference type="GO" id="GO:0046872">
    <property type="term" value="F:metal ion binding"/>
    <property type="evidence" value="ECO:0007669"/>
    <property type="project" value="UniProtKB-KW"/>
</dbReference>
<accession>A0A833URT7</accession>
<evidence type="ECO:0000256" key="2">
    <source>
        <dbReference type="ARBA" id="ARBA00023239"/>
    </source>
</evidence>
<dbReference type="AlphaFoldDB" id="A0A833URT7"/>
<dbReference type="InterPro" id="IPR005000">
    <property type="entry name" value="Aldolase/citrate-lyase_domain"/>
</dbReference>
<dbReference type="FunFam" id="3.20.20.60:FF:000004">
    <property type="entry name" value="5-keto-4-deoxy-D-glucarate aldolase"/>
    <property type="match status" value="1"/>
</dbReference>
<dbReference type="GO" id="GO:0005737">
    <property type="term" value="C:cytoplasm"/>
    <property type="evidence" value="ECO:0007669"/>
    <property type="project" value="TreeGrafter"/>
</dbReference>
<name>A0A833URT7_ACIBZ</name>
<gene>
    <name evidence="4" type="primary">rhmA</name>
    <name evidence="4" type="ORF">GAK29_04126</name>
</gene>
<evidence type="ECO:0000259" key="3">
    <source>
        <dbReference type="Pfam" id="PF03328"/>
    </source>
</evidence>